<proteinExistence type="inferred from homology"/>
<dbReference type="PANTHER" id="PTHR23100:SF0">
    <property type="entry name" value="ARGININE BIOSYNTHESIS BIFUNCTIONAL PROTEIN ARGJ, MITOCHONDRIAL"/>
    <property type="match status" value="1"/>
</dbReference>
<dbReference type="OrthoDB" id="9804242at2"/>
<evidence type="ECO:0000256" key="11">
    <source>
        <dbReference type="HAMAP-Rule" id="MF_01106"/>
    </source>
</evidence>
<dbReference type="GO" id="GO:0006526">
    <property type="term" value="P:L-arginine biosynthetic process"/>
    <property type="evidence" value="ECO:0007669"/>
    <property type="project" value="UniProtKB-UniRule"/>
</dbReference>
<feature type="binding site" evidence="11">
    <location>
        <position position="404"/>
    </location>
    <ligand>
        <name>substrate</name>
    </ligand>
</feature>
<dbReference type="GO" id="GO:0006592">
    <property type="term" value="P:ornithine biosynthetic process"/>
    <property type="evidence" value="ECO:0007669"/>
    <property type="project" value="TreeGrafter"/>
</dbReference>
<gene>
    <name evidence="11" type="primary">argJ</name>
    <name evidence="12" type="ORF">SAMN05421762_0303</name>
</gene>
<feature type="chain" id="PRO_5023494594" description="Arginine biosynthesis bifunctional protein ArgJ alpha chain" evidence="11">
    <location>
        <begin position="1"/>
        <end position="198"/>
    </location>
</feature>
<feature type="binding site" evidence="11">
    <location>
        <position position="188"/>
    </location>
    <ligand>
        <name>substrate</name>
    </ligand>
</feature>
<feature type="binding site" evidence="11">
    <location>
        <position position="281"/>
    </location>
    <ligand>
        <name>substrate</name>
    </ligand>
</feature>
<protein>
    <recommendedName>
        <fullName evidence="11">Arginine biosynthesis bifunctional protein ArgJ</fullName>
    </recommendedName>
    <domain>
        <recommendedName>
            <fullName evidence="11">Glutamate N-acetyltransferase</fullName>
            <ecNumber evidence="11">2.3.1.35</ecNumber>
        </recommendedName>
        <alternativeName>
            <fullName evidence="11">Ornithine acetyltransferase</fullName>
            <shortName evidence="11">OATase</shortName>
        </alternativeName>
        <alternativeName>
            <fullName evidence="11">Ornithine transacetylase</fullName>
        </alternativeName>
    </domain>
    <domain>
        <recommendedName>
            <fullName evidence="11">Amino-acid acetyltransferase</fullName>
            <ecNumber evidence="11">2.3.1.1</ecNumber>
        </recommendedName>
        <alternativeName>
            <fullName evidence="11">N-acetylglutamate synthase</fullName>
            <shortName evidence="11">AGSase</shortName>
        </alternativeName>
    </domain>
    <component>
        <recommendedName>
            <fullName evidence="11">Arginine biosynthesis bifunctional protein ArgJ alpha chain</fullName>
        </recommendedName>
    </component>
    <component>
        <recommendedName>
            <fullName evidence="11">Arginine biosynthesis bifunctional protein ArgJ beta chain</fullName>
        </recommendedName>
    </component>
</protein>
<dbReference type="GO" id="GO:0004358">
    <property type="term" value="F:L-glutamate N-acetyltransferase activity, acting on acetyl-L-ornithine as donor"/>
    <property type="evidence" value="ECO:0007669"/>
    <property type="project" value="UniProtKB-UniRule"/>
</dbReference>
<keyword evidence="5 11" id="KW-0055">Arginine biosynthesis</keyword>
<comment type="similarity">
    <text evidence="2 11">Belongs to the ArgJ family.</text>
</comment>
<keyword evidence="10 11" id="KW-0012">Acyltransferase</keyword>
<evidence type="ECO:0000313" key="12">
    <source>
        <dbReference type="EMBL" id="SFC24834.1"/>
    </source>
</evidence>
<dbReference type="HAMAP" id="MF_01106">
    <property type="entry name" value="ArgJ"/>
    <property type="match status" value="1"/>
</dbReference>
<dbReference type="RefSeq" id="WP_093449466.1">
    <property type="nucleotide sequence ID" value="NZ_FNZG01000002.1"/>
</dbReference>
<keyword evidence="4 11" id="KW-0963">Cytoplasm</keyword>
<evidence type="ECO:0000256" key="7">
    <source>
        <dbReference type="ARBA" id="ARBA00022679"/>
    </source>
</evidence>
<name>A0A1I1HLK2_9RHOB</name>
<feature type="site" description="Involved in the stabilization of negative charge on the oxyanion by the formation of the oxyanion hole" evidence="11">
    <location>
        <position position="125"/>
    </location>
</feature>
<evidence type="ECO:0000256" key="9">
    <source>
        <dbReference type="ARBA" id="ARBA00023268"/>
    </source>
</evidence>
<dbReference type="AlphaFoldDB" id="A0A1I1HLK2"/>
<evidence type="ECO:0000256" key="3">
    <source>
        <dbReference type="ARBA" id="ARBA00011475"/>
    </source>
</evidence>
<keyword evidence="6 11" id="KW-0028">Amino-acid biosynthesis</keyword>
<feature type="site" description="Involved in the stabilization of negative charge on the oxyanion by the formation of the oxyanion hole" evidence="11">
    <location>
        <position position="126"/>
    </location>
</feature>
<comment type="pathway">
    <text evidence="11">Amino-acid biosynthesis; L-arginine biosynthesis; N(2)-acetyl-L-ornithine from L-glutamate: step 1/4.</text>
</comment>
<feature type="active site" description="Nucleophile" evidence="11">
    <location>
        <position position="199"/>
    </location>
</feature>
<dbReference type="InterPro" id="IPR002813">
    <property type="entry name" value="Arg_biosynth_ArgJ"/>
</dbReference>
<keyword evidence="13" id="KW-1185">Reference proteome</keyword>
<sequence>MGGTPPLSPLAPAAFPDLPEIGGVEFATAEAGVKYKNRTDVMLAKLAPGTAVAGVFTRSATRSAPVLDCQDKIGGDVAGGAAIIVNSGNSNAFTGKNGRESVSRITAATAQALGIEEARVFSSSTGVIGEPLPHDRITAKLDELAGKLDRGGIAAAARAIMTTDTYPKGASAEVEIDGQTVKIAGIAKGSGMIAPDMATMLVYIFTDAAIERSVLQSMVSANSDLTFNCITVDSDTSTSDTLLCAATGASGVRVTEANTGFIDALRDVMLDLAHQVVRDGEGATKFVQIHVGGAKSDADARTHAMSIANSPLVKTAIAGEDPNWGRIVMAVGKSGAAADRDLLSIWFGDNLVADKGWRAESYSEEACAAHMKGENIDIRVDLGLGGGTATVWTCDLTHGYISINADYRS</sequence>
<dbReference type="UniPathway" id="UPA00068">
    <property type="reaction ID" value="UER00106"/>
</dbReference>
<evidence type="ECO:0000256" key="4">
    <source>
        <dbReference type="ARBA" id="ARBA00022490"/>
    </source>
</evidence>
<feature type="binding site" evidence="11">
    <location>
        <position position="409"/>
    </location>
    <ligand>
        <name>substrate</name>
    </ligand>
</feature>
<feature type="binding site" evidence="11">
    <location>
        <position position="199"/>
    </location>
    <ligand>
        <name>substrate</name>
    </ligand>
</feature>
<evidence type="ECO:0000313" key="13">
    <source>
        <dbReference type="Proteomes" id="UP000231644"/>
    </source>
</evidence>
<evidence type="ECO:0000256" key="5">
    <source>
        <dbReference type="ARBA" id="ARBA00022571"/>
    </source>
</evidence>
<dbReference type="NCBIfam" id="NF003802">
    <property type="entry name" value="PRK05388.1"/>
    <property type="match status" value="1"/>
</dbReference>
<feature type="binding site" evidence="11">
    <location>
        <position position="162"/>
    </location>
    <ligand>
        <name>substrate</name>
    </ligand>
</feature>
<accession>A0A1I1HLK2</accession>
<feature type="site" description="Cleavage; by autolysis" evidence="11">
    <location>
        <begin position="198"/>
        <end position="199"/>
    </location>
</feature>
<dbReference type="InterPro" id="IPR016117">
    <property type="entry name" value="ArgJ-like_dom_sf"/>
</dbReference>
<keyword evidence="7 11" id="KW-0808">Transferase</keyword>
<dbReference type="EMBL" id="FOLX01000001">
    <property type="protein sequence ID" value="SFC24834.1"/>
    <property type="molecule type" value="Genomic_DNA"/>
</dbReference>
<keyword evidence="9 11" id="KW-0511">Multifunctional enzyme</keyword>
<dbReference type="PANTHER" id="PTHR23100">
    <property type="entry name" value="ARGININE BIOSYNTHESIS BIFUNCTIONAL PROTEIN ARGJ"/>
    <property type="match status" value="1"/>
</dbReference>
<dbReference type="NCBIfam" id="TIGR00120">
    <property type="entry name" value="ArgJ"/>
    <property type="match status" value="1"/>
</dbReference>
<evidence type="ECO:0000256" key="8">
    <source>
        <dbReference type="ARBA" id="ARBA00022813"/>
    </source>
</evidence>
<dbReference type="FunFam" id="3.60.70.12:FF:000001">
    <property type="entry name" value="Arginine biosynthesis bifunctional protein ArgJ, chloroplastic"/>
    <property type="match status" value="1"/>
</dbReference>
<evidence type="ECO:0000256" key="6">
    <source>
        <dbReference type="ARBA" id="ARBA00022605"/>
    </source>
</evidence>
<dbReference type="Gene3D" id="3.60.70.12">
    <property type="entry name" value="L-amino peptidase D-ALA esterase/amidase"/>
    <property type="match status" value="1"/>
</dbReference>
<dbReference type="EC" id="2.3.1.1" evidence="11"/>
<dbReference type="FunFam" id="3.10.20.340:FF:000003">
    <property type="entry name" value="Arginine biosynthesis bifunctional protein ArgJ"/>
    <property type="match status" value="1"/>
</dbReference>
<comment type="subcellular location">
    <subcellularLocation>
        <location evidence="1 11">Cytoplasm</location>
    </subcellularLocation>
</comment>
<organism evidence="12 13">
    <name type="scientific">Pseudooceanicola nitratireducens</name>
    <dbReference type="NCBI Taxonomy" id="517719"/>
    <lineage>
        <taxon>Bacteria</taxon>
        <taxon>Pseudomonadati</taxon>
        <taxon>Pseudomonadota</taxon>
        <taxon>Alphaproteobacteria</taxon>
        <taxon>Rhodobacterales</taxon>
        <taxon>Paracoccaceae</taxon>
        <taxon>Pseudooceanicola</taxon>
    </lineage>
</organism>
<dbReference type="GO" id="GO:0005737">
    <property type="term" value="C:cytoplasm"/>
    <property type="evidence" value="ECO:0007669"/>
    <property type="project" value="UniProtKB-SubCell"/>
</dbReference>
<comment type="catalytic activity">
    <reaction evidence="11">
        <text>L-glutamate + acetyl-CoA = N-acetyl-L-glutamate + CoA + H(+)</text>
        <dbReference type="Rhea" id="RHEA:24292"/>
        <dbReference type="ChEBI" id="CHEBI:15378"/>
        <dbReference type="ChEBI" id="CHEBI:29985"/>
        <dbReference type="ChEBI" id="CHEBI:44337"/>
        <dbReference type="ChEBI" id="CHEBI:57287"/>
        <dbReference type="ChEBI" id="CHEBI:57288"/>
        <dbReference type="EC" id="2.3.1.1"/>
    </reaction>
</comment>
<dbReference type="GO" id="GO:0004042">
    <property type="term" value="F:L-glutamate N-acetyltransferase activity"/>
    <property type="evidence" value="ECO:0007669"/>
    <property type="project" value="UniProtKB-UniRule"/>
</dbReference>
<evidence type="ECO:0000256" key="1">
    <source>
        <dbReference type="ARBA" id="ARBA00004496"/>
    </source>
</evidence>
<dbReference type="SUPFAM" id="SSF56266">
    <property type="entry name" value="DmpA/ArgJ-like"/>
    <property type="match status" value="1"/>
</dbReference>
<dbReference type="Proteomes" id="UP000231644">
    <property type="component" value="Unassembled WGS sequence"/>
</dbReference>
<dbReference type="Pfam" id="PF01960">
    <property type="entry name" value="ArgJ"/>
    <property type="match status" value="1"/>
</dbReference>
<comment type="catalytic activity">
    <reaction evidence="11">
        <text>N(2)-acetyl-L-ornithine + L-glutamate = N-acetyl-L-glutamate + L-ornithine</text>
        <dbReference type="Rhea" id="RHEA:15349"/>
        <dbReference type="ChEBI" id="CHEBI:29985"/>
        <dbReference type="ChEBI" id="CHEBI:44337"/>
        <dbReference type="ChEBI" id="CHEBI:46911"/>
        <dbReference type="ChEBI" id="CHEBI:57805"/>
        <dbReference type="EC" id="2.3.1.35"/>
    </reaction>
</comment>
<dbReference type="EC" id="2.3.1.35" evidence="11"/>
<dbReference type="STRING" id="517719.SAMN05421762_0303"/>
<comment type="function">
    <text evidence="11">Catalyzes two activities which are involved in the cyclic version of arginine biosynthesis: the synthesis of N-acetylglutamate from glutamate and acetyl-CoA as the acetyl donor, and of ornithine by transacetylation between N(2)-acetylornithine and glutamate.</text>
</comment>
<comment type="subunit">
    <text evidence="3 11">Heterotetramer of two alpha and two beta chains.</text>
</comment>
<dbReference type="Gene3D" id="3.10.20.340">
    <property type="entry name" value="ArgJ beta chain, C-terminal domain"/>
    <property type="match status" value="1"/>
</dbReference>
<dbReference type="InterPro" id="IPR042195">
    <property type="entry name" value="ArgJ_beta_C"/>
</dbReference>
<feature type="chain" id="PRO_5023494595" description="Arginine biosynthesis bifunctional protein ArgJ beta chain" evidence="11">
    <location>
        <begin position="199"/>
        <end position="409"/>
    </location>
</feature>
<reference evidence="12 13" key="1">
    <citation type="submission" date="2016-10" db="EMBL/GenBank/DDBJ databases">
        <authorList>
            <person name="de Groot N.N."/>
        </authorList>
    </citation>
    <scope>NUCLEOTIDE SEQUENCE [LARGE SCALE GENOMIC DNA]</scope>
    <source>
        <strain evidence="12 13">DSM 29619</strain>
    </source>
</reference>
<dbReference type="CDD" id="cd02152">
    <property type="entry name" value="OAT"/>
    <property type="match status" value="1"/>
</dbReference>
<evidence type="ECO:0000256" key="2">
    <source>
        <dbReference type="ARBA" id="ARBA00006774"/>
    </source>
</evidence>
<comment type="pathway">
    <text evidence="11">Amino-acid biosynthesis; L-arginine biosynthesis; L-ornithine and N-acetyl-L-glutamate from L-glutamate and N(2)-acetyl-L-ornithine (cyclic): step 1/1.</text>
</comment>
<evidence type="ECO:0000256" key="10">
    <source>
        <dbReference type="ARBA" id="ARBA00023315"/>
    </source>
</evidence>
<keyword evidence="8 11" id="KW-0068">Autocatalytic cleavage</keyword>